<dbReference type="EMBL" id="JAAORB010000002">
    <property type="protein sequence ID" value="NHQ73204.1"/>
    <property type="molecule type" value="Genomic_DNA"/>
</dbReference>
<dbReference type="Pfam" id="PF11102">
    <property type="entry name" value="YjbF"/>
    <property type="match status" value="1"/>
</dbReference>
<dbReference type="InterPro" id="IPR023373">
    <property type="entry name" value="YmcC_sf"/>
</dbReference>
<keyword evidence="1" id="KW-0449">Lipoprotein</keyword>
<accession>A0A967EJU5</accession>
<comment type="caution">
    <text evidence="1">The sequence shown here is derived from an EMBL/GenBank/DDBJ whole genome shotgun (WGS) entry which is preliminary data.</text>
</comment>
<reference evidence="1" key="1">
    <citation type="submission" date="2020-03" db="EMBL/GenBank/DDBJ databases">
        <title>Roseovarius gahaiensis sp. nov., isolated from Gahai Saline Lake, China.</title>
        <authorList>
            <person name="Sun X."/>
        </authorList>
    </citation>
    <scope>NUCLEOTIDE SEQUENCE</scope>
    <source>
        <strain evidence="1">GH877</strain>
    </source>
</reference>
<proteinExistence type="predicted"/>
<gene>
    <name evidence="1" type="ORF">HAT86_01835</name>
</gene>
<protein>
    <submittedName>
        <fullName evidence="1">YjbF family lipoprotein</fullName>
    </submittedName>
</protein>
<dbReference type="AlphaFoldDB" id="A0A967EJU5"/>
<organism evidence="1 2">
    <name type="scientific">Roseovarius gahaiensis</name>
    <dbReference type="NCBI Taxonomy" id="2716691"/>
    <lineage>
        <taxon>Bacteria</taxon>
        <taxon>Pseudomonadati</taxon>
        <taxon>Pseudomonadota</taxon>
        <taxon>Alphaproteobacteria</taxon>
        <taxon>Rhodobacterales</taxon>
        <taxon>Roseobacteraceae</taxon>
        <taxon>Roseovarius</taxon>
    </lineage>
</organism>
<dbReference type="Gene3D" id="2.40.360.10">
    <property type="entry name" value="YmcC-like"/>
    <property type="match status" value="1"/>
</dbReference>
<sequence length="189" mass="20671">MKTEATTEPDPNAVAQVAQHALANSDGALAIYRLEKRKAVAVIRPIADNGAYRSWASYGVSDRRSVSSRNGILTSTRGLGNDLISSDLSALLSLVADRKEGEAQIEQRYLDGENQIVTIASDCTVTRGDRAHFATPVEPHVHVTRMTAACNQDTQTVNNWYLVTDSGDIVQSRHWAGPDFGYSTLQRLR</sequence>
<dbReference type="SUPFAM" id="SSF159270">
    <property type="entry name" value="YmcC-like"/>
    <property type="match status" value="1"/>
</dbReference>
<evidence type="ECO:0000313" key="2">
    <source>
        <dbReference type="Proteomes" id="UP000639775"/>
    </source>
</evidence>
<evidence type="ECO:0000313" key="1">
    <source>
        <dbReference type="EMBL" id="NHQ73204.1"/>
    </source>
</evidence>
<name>A0A967EJU5_9RHOB</name>
<dbReference type="InterPro" id="IPR021308">
    <property type="entry name" value="GfcB"/>
</dbReference>
<keyword evidence="2" id="KW-1185">Reference proteome</keyword>
<dbReference type="Proteomes" id="UP000639775">
    <property type="component" value="Unassembled WGS sequence"/>
</dbReference>